<dbReference type="SUPFAM" id="SSF55666">
    <property type="entry name" value="Ribonuclease PH domain 2-like"/>
    <property type="match status" value="1"/>
</dbReference>
<evidence type="ECO:0000256" key="2">
    <source>
        <dbReference type="ARBA" id="ARBA00004604"/>
    </source>
</evidence>
<dbReference type="GO" id="GO:0003723">
    <property type="term" value="F:RNA binding"/>
    <property type="evidence" value="ECO:0007669"/>
    <property type="project" value="TreeGrafter"/>
</dbReference>
<dbReference type="GO" id="GO:0000176">
    <property type="term" value="C:nuclear exosome (RNase complex)"/>
    <property type="evidence" value="ECO:0007669"/>
    <property type="project" value="TreeGrafter"/>
</dbReference>
<dbReference type="OrthoDB" id="437922at2759"/>
<dbReference type="Pfam" id="PF03725">
    <property type="entry name" value="RNase_PH_C"/>
    <property type="match status" value="1"/>
</dbReference>
<comment type="similarity">
    <text evidence="3">Belongs to the RNase PH family.</text>
</comment>
<feature type="domain" description="Exoribonuclease phosphorolytic" evidence="9">
    <location>
        <begin position="156"/>
        <end position="219"/>
    </location>
</feature>
<evidence type="ECO:0000256" key="3">
    <source>
        <dbReference type="ARBA" id="ARBA00006678"/>
    </source>
</evidence>
<dbReference type="InterPro" id="IPR050080">
    <property type="entry name" value="RNase_PH"/>
</dbReference>
<dbReference type="Pfam" id="PF01138">
    <property type="entry name" value="RNase_PH"/>
    <property type="match status" value="1"/>
</dbReference>
<evidence type="ECO:0000256" key="1">
    <source>
        <dbReference type="ARBA" id="ARBA00004496"/>
    </source>
</evidence>
<evidence type="ECO:0000256" key="4">
    <source>
        <dbReference type="ARBA" id="ARBA00022490"/>
    </source>
</evidence>
<evidence type="ECO:0000259" key="9">
    <source>
        <dbReference type="Pfam" id="PF03725"/>
    </source>
</evidence>
<dbReference type="SUPFAM" id="SSF54211">
    <property type="entry name" value="Ribosomal protein S5 domain 2-like"/>
    <property type="match status" value="1"/>
</dbReference>
<dbReference type="GO" id="GO:0034475">
    <property type="term" value="P:U4 snRNA 3'-end processing"/>
    <property type="evidence" value="ECO:0007669"/>
    <property type="project" value="TreeGrafter"/>
</dbReference>
<dbReference type="GO" id="GO:0005730">
    <property type="term" value="C:nucleolus"/>
    <property type="evidence" value="ECO:0007669"/>
    <property type="project" value="UniProtKB-SubCell"/>
</dbReference>
<dbReference type="PANTHER" id="PTHR11953">
    <property type="entry name" value="EXOSOME COMPLEX COMPONENT"/>
    <property type="match status" value="1"/>
</dbReference>
<evidence type="ECO:0000313" key="10">
    <source>
        <dbReference type="EMBL" id="KIR47159.1"/>
    </source>
</evidence>
<dbReference type="EMBL" id="KN847981">
    <property type="protein sequence ID" value="KIR47159.1"/>
    <property type="molecule type" value="Genomic_DNA"/>
</dbReference>
<dbReference type="GO" id="GO:0016075">
    <property type="term" value="P:rRNA catabolic process"/>
    <property type="evidence" value="ECO:0007669"/>
    <property type="project" value="TreeGrafter"/>
</dbReference>
<dbReference type="GO" id="GO:0071051">
    <property type="term" value="P:poly(A)-dependent snoRNA 3'-end processing"/>
    <property type="evidence" value="ECO:0007669"/>
    <property type="project" value="TreeGrafter"/>
</dbReference>
<dbReference type="InterPro" id="IPR036345">
    <property type="entry name" value="ExoRNase_PH_dom2_sf"/>
</dbReference>
<dbReference type="CDD" id="cd11370">
    <property type="entry name" value="RNase_PH_RRP41"/>
    <property type="match status" value="1"/>
</dbReference>
<keyword evidence="5" id="KW-0271">Exosome</keyword>
<dbReference type="InterPro" id="IPR001247">
    <property type="entry name" value="ExoRNase_PH_dom1"/>
</dbReference>
<feature type="domain" description="Exoribonuclease phosphorolytic" evidence="8">
    <location>
        <begin position="23"/>
        <end position="152"/>
    </location>
</feature>
<reference evidence="10" key="1">
    <citation type="submission" date="2015-01" db="EMBL/GenBank/DDBJ databases">
        <title>The Genome Sequence of Cryptococcus gattii CA1280.</title>
        <authorList>
            <consortium name="The Broad Institute Genomics Platform"/>
            <person name="Cuomo C."/>
            <person name="Litvintseva A."/>
            <person name="Chen Y."/>
            <person name="Heitman J."/>
            <person name="Sun S."/>
            <person name="Springer D."/>
            <person name="Dromer F."/>
            <person name="Young S."/>
            <person name="Zeng Q."/>
            <person name="Gargeya S."/>
            <person name="Abouelleil A."/>
            <person name="Alvarado L."/>
            <person name="Chapman S.B."/>
            <person name="Gainer-Dewar J."/>
            <person name="Goldberg J."/>
            <person name="Griggs A."/>
            <person name="Gujja S."/>
            <person name="Hansen M."/>
            <person name="Howarth C."/>
            <person name="Imamovic A."/>
            <person name="Larimer J."/>
            <person name="Murphy C."/>
            <person name="Naylor J."/>
            <person name="Pearson M."/>
            <person name="Priest M."/>
            <person name="Roberts A."/>
            <person name="Saif S."/>
            <person name="Shea T."/>
            <person name="Sykes S."/>
            <person name="Wortman J."/>
            <person name="Nusbaum C."/>
            <person name="Birren B."/>
        </authorList>
    </citation>
    <scope>NUCLEOTIDE SEQUENCE [LARGE SCALE GENOMIC DNA]</scope>
    <source>
        <strain evidence="10">CA1280</strain>
    </source>
</reference>
<proteinExistence type="inferred from homology"/>
<gene>
    <name evidence="10" type="ORF">I312_03485</name>
</gene>
<dbReference type="FunFam" id="3.30.230.70:FF:000004">
    <property type="entry name" value="Exosome complex component Rrp41"/>
    <property type="match status" value="1"/>
</dbReference>
<protein>
    <recommendedName>
        <fullName evidence="7">Ribosomal RNA-processing protein 41</fullName>
    </recommendedName>
</protein>
<accession>A0A0D0VL58</accession>
<evidence type="ECO:0000259" key="8">
    <source>
        <dbReference type="Pfam" id="PF01138"/>
    </source>
</evidence>
<dbReference type="InterPro" id="IPR027408">
    <property type="entry name" value="PNPase/RNase_PH_dom_sf"/>
</dbReference>
<dbReference type="PANTHER" id="PTHR11953:SF0">
    <property type="entry name" value="EXOSOME COMPLEX COMPONENT RRP41"/>
    <property type="match status" value="1"/>
</dbReference>
<dbReference type="InterPro" id="IPR020568">
    <property type="entry name" value="Ribosomal_Su5_D2-typ_SF"/>
</dbReference>
<name>A0A0D0VL58_CRYGA</name>
<dbReference type="Gene3D" id="3.30.230.70">
    <property type="entry name" value="GHMP Kinase, N-terminal domain"/>
    <property type="match status" value="1"/>
</dbReference>
<evidence type="ECO:0000256" key="6">
    <source>
        <dbReference type="ARBA" id="ARBA00063066"/>
    </source>
</evidence>
<comment type="subcellular location">
    <subcellularLocation>
        <location evidence="1">Cytoplasm</location>
    </subcellularLocation>
    <subcellularLocation>
        <location evidence="2">Nucleus</location>
        <location evidence="2">Nucleolus</location>
    </subcellularLocation>
</comment>
<dbReference type="GO" id="GO:0071028">
    <property type="term" value="P:nuclear mRNA surveillance"/>
    <property type="evidence" value="ECO:0007669"/>
    <property type="project" value="TreeGrafter"/>
</dbReference>
<evidence type="ECO:0000256" key="5">
    <source>
        <dbReference type="ARBA" id="ARBA00022835"/>
    </source>
</evidence>
<evidence type="ECO:0000256" key="7">
    <source>
        <dbReference type="ARBA" id="ARBA00077929"/>
    </source>
</evidence>
<organism evidence="10">
    <name type="scientific">Cryptococcus bacillisporus CA1280</name>
    <dbReference type="NCBI Taxonomy" id="1296109"/>
    <lineage>
        <taxon>Eukaryota</taxon>
        <taxon>Fungi</taxon>
        <taxon>Dikarya</taxon>
        <taxon>Basidiomycota</taxon>
        <taxon>Agaricomycotina</taxon>
        <taxon>Tremellomycetes</taxon>
        <taxon>Tremellales</taxon>
        <taxon>Cryptococcaceae</taxon>
        <taxon>Cryptococcus</taxon>
        <taxon>Cryptococcus gattii species complex</taxon>
    </lineage>
</organism>
<dbReference type="GO" id="GO:0000177">
    <property type="term" value="C:cytoplasmic exosome (RNase complex)"/>
    <property type="evidence" value="ECO:0007669"/>
    <property type="project" value="TreeGrafter"/>
</dbReference>
<sequence length="262" mass="28355">MATSRVEILNDGGLRQDARRPYELRSTSFQLSTHPSSDGSSTATQGLTTVVVSVFGPRELRNRSLASHDRAVVSVEVGVVPWAAGAGARRTRGDKRLQEIGAAIRQTFEPVIMTHLYPRSEIAIHVQVLSADGGILPTSINATTLALIDAGISLLDYVSSISIGLHLLQPLLDLSQPEESDLPSLVIASLPSSGKITLAQMETRLHVDRFEEMLTLGVEACKVLKEEMDGVVKDRTERIVERRSIKIGGHGTGQEGEMIIDD</sequence>
<dbReference type="HOGENOM" id="CLU_063514_0_0_1"/>
<comment type="subunit">
    <text evidence="6">Component of the RNA exosome complex. Specifically part of the catalytically inactive RNA exosome core complex (Exo-9) which may associate with the catalytic subunits RRP6 and DIS3 in cytoplasmic- and nuclear-specific RNA exosome complex forms. Exo-9 is formed by a hexameric base ring of RNase PH domain-containing subunits and a cap ring consisting of CSL4, RRP4 and RRP40.</text>
</comment>
<dbReference type="InterPro" id="IPR015847">
    <property type="entry name" value="ExoRNase_PH_dom2"/>
</dbReference>
<keyword evidence="4" id="KW-0963">Cytoplasm</keyword>
<dbReference type="AlphaFoldDB" id="A0A0D0VL58"/>